<dbReference type="RefSeq" id="XP_033455637.1">
    <property type="nucleotide sequence ID" value="XM_033605940.1"/>
</dbReference>
<reference evidence="2" key="2">
    <citation type="submission" date="2020-04" db="EMBL/GenBank/DDBJ databases">
        <authorList>
            <consortium name="NCBI Genome Project"/>
        </authorList>
    </citation>
    <scope>NUCLEOTIDE SEQUENCE</scope>
    <source>
        <strain evidence="2">CBS 342.82</strain>
    </source>
</reference>
<dbReference type="GeneID" id="54363740"/>
<accession>A0A6J3LS06</accession>
<reference evidence="2" key="3">
    <citation type="submission" date="2025-08" db="UniProtKB">
        <authorList>
            <consortium name="RefSeq"/>
        </authorList>
    </citation>
    <scope>IDENTIFICATION</scope>
    <source>
        <strain evidence="2">CBS 342.82</strain>
    </source>
</reference>
<organism evidence="2">
    <name type="scientific">Dissoconium aciculare CBS 342.82</name>
    <dbReference type="NCBI Taxonomy" id="1314786"/>
    <lineage>
        <taxon>Eukaryota</taxon>
        <taxon>Fungi</taxon>
        <taxon>Dikarya</taxon>
        <taxon>Ascomycota</taxon>
        <taxon>Pezizomycotina</taxon>
        <taxon>Dothideomycetes</taxon>
        <taxon>Dothideomycetidae</taxon>
        <taxon>Mycosphaerellales</taxon>
        <taxon>Dissoconiaceae</taxon>
        <taxon>Dissoconium</taxon>
    </lineage>
</organism>
<protein>
    <submittedName>
        <fullName evidence="2">Uncharacterized protein</fullName>
    </submittedName>
</protein>
<reference evidence="2" key="1">
    <citation type="submission" date="2020-01" db="EMBL/GenBank/DDBJ databases">
        <authorList>
            <consortium name="DOE Joint Genome Institute"/>
            <person name="Haridas S."/>
            <person name="Albert R."/>
            <person name="Binder M."/>
            <person name="Bloem J."/>
            <person name="Labutti K."/>
            <person name="Salamov A."/>
            <person name="Andreopoulos B."/>
            <person name="Baker S.E."/>
            <person name="Barry K."/>
            <person name="Bills G."/>
            <person name="Bluhm B.H."/>
            <person name="Cannon C."/>
            <person name="Castanera R."/>
            <person name="Culley D.E."/>
            <person name="Daum C."/>
            <person name="Ezra D."/>
            <person name="Gonzalez J.B."/>
            <person name="Henrissat B."/>
            <person name="Kuo A."/>
            <person name="Liang C."/>
            <person name="Lipzen A."/>
            <person name="Lutzoni F."/>
            <person name="Magnuson J."/>
            <person name="Mondo S."/>
            <person name="Nolan M."/>
            <person name="Ohm R."/>
            <person name="Pangilinan J."/>
            <person name="Park H.-J."/>
            <person name="Ramirez L."/>
            <person name="Alfaro M."/>
            <person name="Sun H."/>
            <person name="Tritt A."/>
            <person name="Yoshinaga Y."/>
            <person name="Zwiers L.-H."/>
            <person name="Turgeon B.G."/>
            <person name="Goodwin S.B."/>
            <person name="Spatafora J.W."/>
            <person name="Crous P.W."/>
            <person name="Grigoriev I.V."/>
        </authorList>
    </citation>
    <scope>NUCLEOTIDE SEQUENCE</scope>
    <source>
        <strain evidence="2">CBS 342.82</strain>
    </source>
</reference>
<keyword evidence="1" id="KW-1185">Reference proteome</keyword>
<evidence type="ECO:0000313" key="1">
    <source>
        <dbReference type="Proteomes" id="UP000504637"/>
    </source>
</evidence>
<sequence>MAKPRAYSLKRVDVDFEIRFVLANMHPDNKYVLNLPRSTLDHETLLRIAPIFESDLRKWVVYIVWYELPDGSIILIYIGSCTSREGSFARLFKIY</sequence>
<dbReference type="Proteomes" id="UP000504637">
    <property type="component" value="Unplaced"/>
</dbReference>
<evidence type="ECO:0000313" key="2">
    <source>
        <dbReference type="RefSeq" id="XP_033455637.1"/>
    </source>
</evidence>
<gene>
    <name evidence="2" type="ORF">K489DRAFT_384792</name>
</gene>
<name>A0A6J3LS06_9PEZI</name>
<dbReference type="AlphaFoldDB" id="A0A6J3LS06"/>
<feature type="non-terminal residue" evidence="2">
    <location>
        <position position="95"/>
    </location>
</feature>
<proteinExistence type="predicted"/>